<organism evidence="1 2">
    <name type="scientific">Ogataea polymorpha</name>
    <dbReference type="NCBI Taxonomy" id="460523"/>
    <lineage>
        <taxon>Eukaryota</taxon>
        <taxon>Fungi</taxon>
        <taxon>Dikarya</taxon>
        <taxon>Ascomycota</taxon>
        <taxon>Saccharomycotina</taxon>
        <taxon>Pichiomycetes</taxon>
        <taxon>Pichiales</taxon>
        <taxon>Pichiaceae</taxon>
        <taxon>Ogataea</taxon>
    </lineage>
</organism>
<reference evidence="1" key="1">
    <citation type="journal article" date="2021" name="Open Biol.">
        <title>Shared evolutionary footprints suggest mitochondrial oxidative damage underlies multiple complex I losses in fungi.</title>
        <authorList>
            <person name="Schikora-Tamarit M.A."/>
            <person name="Marcet-Houben M."/>
            <person name="Nosek J."/>
            <person name="Gabaldon T."/>
        </authorList>
    </citation>
    <scope>NUCLEOTIDE SEQUENCE</scope>
    <source>
        <strain evidence="1">NCAIM Y.01608</strain>
    </source>
</reference>
<evidence type="ECO:0000313" key="1">
    <source>
        <dbReference type="EMBL" id="KAH3670218.1"/>
    </source>
</evidence>
<comment type="caution">
    <text evidence="1">The sequence shown here is derived from an EMBL/GenBank/DDBJ whole genome shotgun (WGS) entry which is preliminary data.</text>
</comment>
<gene>
    <name evidence="1" type="ORF">OGATHE_003031</name>
</gene>
<name>A0A1B7SM60_9ASCO</name>
<keyword evidence="2" id="KW-1185">Reference proteome</keyword>
<dbReference type="RefSeq" id="XP_018212383.1">
    <property type="nucleotide sequence ID" value="XM_018356027.1"/>
</dbReference>
<dbReference type="Proteomes" id="UP000788993">
    <property type="component" value="Unassembled WGS sequence"/>
</dbReference>
<evidence type="ECO:0000313" key="2">
    <source>
        <dbReference type="Proteomes" id="UP000788993"/>
    </source>
</evidence>
<dbReference type="EMBL" id="JAEUBD010000983">
    <property type="protein sequence ID" value="KAH3670218.1"/>
    <property type="molecule type" value="Genomic_DNA"/>
</dbReference>
<dbReference type="AlphaFoldDB" id="A0A1B7SM60"/>
<reference evidence="1" key="2">
    <citation type="submission" date="2021-01" db="EMBL/GenBank/DDBJ databases">
        <authorList>
            <person name="Schikora-Tamarit M.A."/>
        </authorList>
    </citation>
    <scope>NUCLEOTIDE SEQUENCE</scope>
    <source>
        <strain evidence="1">NCAIM Y.01608</strain>
    </source>
</reference>
<protein>
    <submittedName>
        <fullName evidence="1">Uncharacterized protein</fullName>
    </submittedName>
</protein>
<proteinExistence type="predicted"/>
<accession>A0A1B7SM60</accession>
<sequence>MKSKTFQPSRKSKAKASQPDSAESLYIQATEEEEFGDRWLGSDLAKALRFYQRAYFLYLESLRLQTDYLDSGYNVSRLLFFVYDRYVKNEAVVLDELENCSEALTGTASSVVRPLQQIIQVFQEWIQISQTAKDFPWDLYYNAVLCYLEYMEELVHNGDSFDELVSCGQECLELLGKVLEHQMRELAALTSPEETQVDAKEHEYETQQEAIVPPTVLETCVTGYKIFATLYEGAISEDERGLVESKFADAALKLDEFASTLVNQYSAPVDDSIPPLSAEDHEQLRVARLCYEAAKADTFDKLRELWQGSKSVEKLLLENESYRTFLAKNDTIPAATRWHVLSSISNRYKEAFELLKQEYDQLKRTAANSQLGSKIVQMCSILIERADVELERSQTAMVEEKTQNILATNANKLLRNAITYSQQSGGLRESVLDKLARRKKLKEASTRLCVLEGKTSREELDKIVGRTFWPQELHELKELGIYKADLGWSL</sequence>